<comment type="caution">
    <text evidence="3">The sequence shown here is derived from an EMBL/GenBank/DDBJ whole genome shotgun (WGS) entry which is preliminary data.</text>
</comment>
<organism evidence="3 4">
    <name type="scientific">Prymnesium parvum</name>
    <name type="common">Toxic golden alga</name>
    <dbReference type="NCBI Taxonomy" id="97485"/>
    <lineage>
        <taxon>Eukaryota</taxon>
        <taxon>Haptista</taxon>
        <taxon>Haptophyta</taxon>
        <taxon>Prymnesiophyceae</taxon>
        <taxon>Prymnesiales</taxon>
        <taxon>Prymnesiaceae</taxon>
        <taxon>Prymnesium</taxon>
    </lineage>
</organism>
<accession>A0AB34J668</accession>
<dbReference type="Proteomes" id="UP001515480">
    <property type="component" value="Unassembled WGS sequence"/>
</dbReference>
<gene>
    <name evidence="3" type="ORF">AB1Y20_005587</name>
</gene>
<proteinExistence type="predicted"/>
<dbReference type="Pfam" id="PF03909">
    <property type="entry name" value="BSD"/>
    <property type="match status" value="1"/>
</dbReference>
<sequence length="298" mass="33600">MGQDHSRHFKGEEDADGVSLWEGVPPEILWLVHSQVRLLLHNHSAALLHRPEQLQNADEQEQEAREGQLQPHEARLAHSALRDRVLMPQLQKVLDRIVPAHLNEAQFWDNFFSHVDVIKVRLVTDFLCAQDSYQAELKRKHAEWIRLFDSMEPEMQTDLRRASERIAARQQLPAPSAAELQLGIDTRRTPRWSVDGESWLEYVEDGPYEVAKVLRKELRKRAIASGAVPLESEPARDPLLSSPLHDAGVSPRSRVAAPAALPAASKPAEEWVEATFTPATAFPTLTDVAEERSGEVVD</sequence>
<evidence type="ECO:0000313" key="3">
    <source>
        <dbReference type="EMBL" id="KAL1512325.1"/>
    </source>
</evidence>
<evidence type="ECO:0000256" key="1">
    <source>
        <dbReference type="SAM" id="MobiDB-lite"/>
    </source>
</evidence>
<keyword evidence="4" id="KW-1185">Reference proteome</keyword>
<evidence type="ECO:0000313" key="4">
    <source>
        <dbReference type="Proteomes" id="UP001515480"/>
    </source>
</evidence>
<reference evidence="3 4" key="1">
    <citation type="journal article" date="2024" name="Science">
        <title>Giant polyketide synthase enzymes in the biosynthesis of giant marine polyether toxins.</title>
        <authorList>
            <person name="Fallon T.R."/>
            <person name="Shende V.V."/>
            <person name="Wierzbicki I.H."/>
            <person name="Pendleton A.L."/>
            <person name="Watervoot N.F."/>
            <person name="Auber R.P."/>
            <person name="Gonzalez D.J."/>
            <person name="Wisecaver J.H."/>
            <person name="Moore B.S."/>
        </authorList>
    </citation>
    <scope>NUCLEOTIDE SEQUENCE [LARGE SCALE GENOMIC DNA]</scope>
    <source>
        <strain evidence="3 4">12B1</strain>
    </source>
</reference>
<dbReference type="InterPro" id="IPR005607">
    <property type="entry name" value="BSD_dom"/>
</dbReference>
<dbReference type="InterPro" id="IPR035925">
    <property type="entry name" value="BSD_dom_sf"/>
</dbReference>
<protein>
    <recommendedName>
        <fullName evidence="2">BSD domain-containing protein</fullName>
    </recommendedName>
</protein>
<dbReference type="PROSITE" id="PS50858">
    <property type="entry name" value="BSD"/>
    <property type="match status" value="1"/>
</dbReference>
<feature type="region of interest" description="Disordered" evidence="1">
    <location>
        <begin position="232"/>
        <end position="251"/>
    </location>
</feature>
<dbReference type="Gene3D" id="1.10.3970.10">
    <property type="entry name" value="BSD domain"/>
    <property type="match status" value="1"/>
</dbReference>
<feature type="domain" description="BSD" evidence="2">
    <location>
        <begin position="88"/>
        <end position="119"/>
    </location>
</feature>
<dbReference type="EMBL" id="JBGBPQ010000013">
    <property type="protein sequence ID" value="KAL1512325.1"/>
    <property type="molecule type" value="Genomic_DNA"/>
</dbReference>
<dbReference type="SUPFAM" id="SSF140383">
    <property type="entry name" value="BSD domain-like"/>
    <property type="match status" value="1"/>
</dbReference>
<evidence type="ECO:0000259" key="2">
    <source>
        <dbReference type="PROSITE" id="PS50858"/>
    </source>
</evidence>
<name>A0AB34J668_PRYPA</name>
<dbReference type="AlphaFoldDB" id="A0AB34J668"/>